<evidence type="ECO:0000313" key="2">
    <source>
        <dbReference type="EMBL" id="EST28059.1"/>
    </source>
</evidence>
<feature type="chain" id="PRO_5004749706" evidence="1">
    <location>
        <begin position="27"/>
        <end position="90"/>
    </location>
</feature>
<gene>
    <name evidence="2" type="ORF">M878_23595</name>
</gene>
<dbReference type="RefSeq" id="WP_023549290.1">
    <property type="nucleotide sequence ID" value="NZ_CM002285.1"/>
</dbReference>
<reference evidence="2 3" key="1">
    <citation type="journal article" date="2014" name="Genome Announc.">
        <title>Draft Genome Sequence of Streptomyces roseochromogenes subsp. oscitans DS 12.976, Producer of the Aminocoumarin Antibiotic Clorobiocin.</title>
        <authorList>
            <person name="Ruckert C."/>
            <person name="Kalinowski J."/>
            <person name="Heide L."/>
            <person name="Apel A.K."/>
        </authorList>
    </citation>
    <scope>NUCLEOTIDE SEQUENCE [LARGE SCALE GENOMIC DNA]</scope>
    <source>
        <strain evidence="2 3">DS 12.976</strain>
    </source>
</reference>
<dbReference type="AlphaFoldDB" id="V6KGD1"/>
<keyword evidence="1" id="KW-0732">Signal</keyword>
<feature type="signal peptide" evidence="1">
    <location>
        <begin position="1"/>
        <end position="26"/>
    </location>
</feature>
<evidence type="ECO:0000313" key="3">
    <source>
        <dbReference type="Proteomes" id="UP000017984"/>
    </source>
</evidence>
<sequence>MRTRTVLAAIALTGTVLLGGAAQALADNNDGMGDLMGSGGNVMGNTGNAMGNMGNSGGDFGSASHGKSDFGPKTSGFGHVGGIFDKAVGN</sequence>
<dbReference type="HOGENOM" id="CLU_2439577_0_0_11"/>
<dbReference type="EMBL" id="AWQX01000203">
    <property type="protein sequence ID" value="EST28059.1"/>
    <property type="molecule type" value="Genomic_DNA"/>
</dbReference>
<dbReference type="OrthoDB" id="9888638at2"/>
<keyword evidence="3" id="KW-1185">Reference proteome</keyword>
<name>V6KGD1_STRRC</name>
<proteinExistence type="predicted"/>
<dbReference type="Proteomes" id="UP000017984">
    <property type="component" value="Chromosome"/>
</dbReference>
<organism evidence="2 3">
    <name type="scientific">Streptomyces roseochromogenus subsp. oscitans DS 12.976</name>
    <dbReference type="NCBI Taxonomy" id="1352936"/>
    <lineage>
        <taxon>Bacteria</taxon>
        <taxon>Bacillati</taxon>
        <taxon>Actinomycetota</taxon>
        <taxon>Actinomycetes</taxon>
        <taxon>Kitasatosporales</taxon>
        <taxon>Streptomycetaceae</taxon>
        <taxon>Streptomyces</taxon>
    </lineage>
</organism>
<protein>
    <submittedName>
        <fullName evidence="2">Uncharacterized protein</fullName>
    </submittedName>
</protein>
<dbReference type="PATRIC" id="fig|1352936.5.peg.4915"/>
<accession>V6KGD1</accession>
<comment type="caution">
    <text evidence="2">The sequence shown here is derived from an EMBL/GenBank/DDBJ whole genome shotgun (WGS) entry which is preliminary data.</text>
</comment>
<evidence type="ECO:0000256" key="1">
    <source>
        <dbReference type="SAM" id="SignalP"/>
    </source>
</evidence>